<protein>
    <recommendedName>
        <fullName evidence="3">DUF4868 domain-containing protein</fullName>
    </recommendedName>
</protein>
<dbReference type="EMBL" id="PZFK01000015">
    <property type="protein sequence ID" value="PTI29397.1"/>
    <property type="molecule type" value="Genomic_DNA"/>
</dbReference>
<accession>A0A2T4PSS2</accession>
<evidence type="ECO:0000313" key="2">
    <source>
        <dbReference type="Proteomes" id="UP000241209"/>
    </source>
</evidence>
<sequence>MNTAEISNIIQDGSLRVYCGEKREKNEDKYYLLRLSIKNNSNGNNLIEELKNYHHLNSTKILEQDIQEYNPIISKNDVVERIKTDDTLGYKEILSKLTNIDTSNNIQSKNIKFYMFEYSLNDEKVYIFRRNFNNKSLKRSIFVKLDPEGIYDTLELDDYLKMDYEIDLLIYNGYIYIDNHIALERIFYLNEEFKEKAITILSRIEETEKVKNFETVKTKLLNNGRYVRRIAKLSEDNDRATLFIESIEKTKLAIEQFGLPIIYNEDNKQFEVDYEDSSQLNVLVNLMQDSYYKTIIGEDKGEDPHR</sequence>
<dbReference type="Proteomes" id="UP000241209">
    <property type="component" value="Unassembled WGS sequence"/>
</dbReference>
<reference evidence="1 2" key="1">
    <citation type="journal article" date="2016" name="Front. Microbiol.">
        <title>Comprehensive Phylogenetic Analysis of Bovine Non-aureus Staphylococci Species Based on Whole-Genome Sequencing.</title>
        <authorList>
            <person name="Naushad S."/>
            <person name="Barkema H.W."/>
            <person name="Luby C."/>
            <person name="Condas L.A."/>
            <person name="Nobrega D.B."/>
            <person name="Carson D.A."/>
            <person name="De Buck J."/>
        </authorList>
    </citation>
    <scope>NUCLEOTIDE SEQUENCE [LARGE SCALE GENOMIC DNA]</scope>
    <source>
        <strain evidence="1 2">SNUC 2204</strain>
    </source>
</reference>
<dbReference type="Pfam" id="PF16162">
    <property type="entry name" value="KwaB"/>
    <property type="match status" value="1"/>
</dbReference>
<dbReference type="AlphaFoldDB" id="A0A2T4PSS2"/>
<dbReference type="RefSeq" id="WP_107557123.1">
    <property type="nucleotide sequence ID" value="NZ_PZFK01000015.1"/>
</dbReference>
<comment type="caution">
    <text evidence="1">The sequence shown here is derived from an EMBL/GenBank/DDBJ whole genome shotgun (WGS) entry which is preliminary data.</text>
</comment>
<name>A0A2T4PSS2_9STAP</name>
<organism evidence="1 2">
    <name type="scientific">Mammaliicoccus vitulinus</name>
    <dbReference type="NCBI Taxonomy" id="71237"/>
    <lineage>
        <taxon>Bacteria</taxon>
        <taxon>Bacillati</taxon>
        <taxon>Bacillota</taxon>
        <taxon>Bacilli</taxon>
        <taxon>Bacillales</taxon>
        <taxon>Staphylococcaceae</taxon>
        <taxon>Mammaliicoccus</taxon>
    </lineage>
</organism>
<gene>
    <name evidence="1" type="ORF">BU072_08560</name>
</gene>
<evidence type="ECO:0000313" key="1">
    <source>
        <dbReference type="EMBL" id="PTI29397.1"/>
    </source>
</evidence>
<dbReference type="InterPro" id="IPR032359">
    <property type="entry name" value="KwaB-like"/>
</dbReference>
<evidence type="ECO:0008006" key="3">
    <source>
        <dbReference type="Google" id="ProtNLM"/>
    </source>
</evidence>
<proteinExistence type="predicted"/>